<feature type="domain" description="Outer membrane lipoprotein BamD-like" evidence="5">
    <location>
        <begin position="69"/>
        <end position="228"/>
    </location>
</feature>
<keyword evidence="2" id="KW-0472">Membrane</keyword>
<accession>A0A7X9IL61</accession>
<evidence type="ECO:0000313" key="7">
    <source>
        <dbReference type="Proteomes" id="UP000524246"/>
    </source>
</evidence>
<dbReference type="InterPro" id="IPR039565">
    <property type="entry name" value="BamD-like"/>
</dbReference>
<feature type="compositionally biased region" description="Basic and acidic residues" evidence="4">
    <location>
        <begin position="244"/>
        <end position="271"/>
    </location>
</feature>
<dbReference type="EMBL" id="JAAZON010000248">
    <property type="protein sequence ID" value="NMC62670.1"/>
    <property type="molecule type" value="Genomic_DNA"/>
</dbReference>
<protein>
    <submittedName>
        <fullName evidence="6">Outer membrane protein assembly factor BamD</fullName>
    </submittedName>
</protein>
<evidence type="ECO:0000259" key="5">
    <source>
        <dbReference type="Pfam" id="PF13525"/>
    </source>
</evidence>
<feature type="region of interest" description="Disordered" evidence="4">
    <location>
        <begin position="244"/>
        <end position="284"/>
    </location>
</feature>
<organism evidence="6 7">
    <name type="scientific">SAR324 cluster bacterium</name>
    <dbReference type="NCBI Taxonomy" id="2024889"/>
    <lineage>
        <taxon>Bacteria</taxon>
        <taxon>Deltaproteobacteria</taxon>
        <taxon>SAR324 cluster</taxon>
    </lineage>
</organism>
<dbReference type="Gene3D" id="1.25.40.10">
    <property type="entry name" value="Tetratricopeptide repeat domain"/>
    <property type="match status" value="1"/>
</dbReference>
<proteinExistence type="predicted"/>
<dbReference type="SUPFAM" id="SSF48452">
    <property type="entry name" value="TPR-like"/>
    <property type="match status" value="1"/>
</dbReference>
<evidence type="ECO:0000256" key="4">
    <source>
        <dbReference type="SAM" id="MobiDB-lite"/>
    </source>
</evidence>
<gene>
    <name evidence="6" type="primary">bamD</name>
    <name evidence="6" type="ORF">GYA55_05810</name>
</gene>
<comment type="caution">
    <text evidence="6">The sequence shown here is derived from an EMBL/GenBank/DDBJ whole genome shotgun (WGS) entry which is preliminary data.</text>
</comment>
<evidence type="ECO:0000256" key="2">
    <source>
        <dbReference type="ARBA" id="ARBA00023136"/>
    </source>
</evidence>
<evidence type="ECO:0000256" key="1">
    <source>
        <dbReference type="ARBA" id="ARBA00022729"/>
    </source>
</evidence>
<dbReference type="InterPro" id="IPR017689">
    <property type="entry name" value="BamD"/>
</dbReference>
<evidence type="ECO:0000313" key="6">
    <source>
        <dbReference type="EMBL" id="NMC62670.1"/>
    </source>
</evidence>
<dbReference type="NCBIfam" id="TIGR03302">
    <property type="entry name" value="OM_YfiO"/>
    <property type="match status" value="1"/>
</dbReference>
<evidence type="ECO:0000256" key="3">
    <source>
        <dbReference type="ARBA" id="ARBA00023237"/>
    </source>
</evidence>
<dbReference type="AlphaFoldDB" id="A0A7X9IL61"/>
<dbReference type="InterPro" id="IPR011990">
    <property type="entry name" value="TPR-like_helical_dom_sf"/>
</dbReference>
<dbReference type="Proteomes" id="UP000524246">
    <property type="component" value="Unassembled WGS sequence"/>
</dbReference>
<reference evidence="6 7" key="1">
    <citation type="journal article" date="2020" name="Biotechnol. Biofuels">
        <title>New insights from the biogas microbiome by comprehensive genome-resolved metagenomics of nearly 1600 species originating from multiple anaerobic digesters.</title>
        <authorList>
            <person name="Campanaro S."/>
            <person name="Treu L."/>
            <person name="Rodriguez-R L.M."/>
            <person name="Kovalovszki A."/>
            <person name="Ziels R.M."/>
            <person name="Maus I."/>
            <person name="Zhu X."/>
            <person name="Kougias P.G."/>
            <person name="Basile A."/>
            <person name="Luo G."/>
            <person name="Schluter A."/>
            <person name="Konstantinidis K.T."/>
            <person name="Angelidaki I."/>
        </authorList>
    </citation>
    <scope>NUCLEOTIDE SEQUENCE [LARGE SCALE GENOMIC DNA]</scope>
    <source>
        <strain evidence="6">AS27yjCOA_65</strain>
    </source>
</reference>
<dbReference type="Pfam" id="PF13525">
    <property type="entry name" value="YfiO"/>
    <property type="match status" value="1"/>
</dbReference>
<name>A0A7X9IL61_9DELT</name>
<keyword evidence="3" id="KW-0998">Cell outer membrane</keyword>
<sequence>MLQDWEKAETVQKIIRVLVERAGNMKPRSFSRFFAFLVIIFLVACSSKKDQTPTEISEQKSTSGVSLDSPEAVLFKKAQELYQNQLYSLAIEHFEALRTGYPLGPYGEYAEIKLADCRFEQSEYELAAQGYEDFIKSHPISRSIPYALFRAARSYQLANRGVGRDPVSLENSAKYYQRLLTEYPDSFYTLAAAENQKEVLEKLAEHEKKIISFYEKKNKLDAVGVRTSAYNSLVNPKLVTARKLAEDEKGKEEAKSETEANENKKEAHPGSEENSEQNSNPQLVPTLKIEAAIEEKARIREIRCETPSSYRQNVFVFLEGKIDGVLIEKMNANLKPVLGKLVIRIPELRMEPFSKDCFTSQDLSVTSEGEIQLKSDKSAKVLSLKHPDRILIILE</sequence>
<keyword evidence="1" id="KW-0732">Signal</keyword>